<dbReference type="Gene3D" id="3.40.50.12780">
    <property type="entry name" value="N-terminal domain of ligase-like"/>
    <property type="match status" value="1"/>
</dbReference>
<evidence type="ECO:0000313" key="6">
    <source>
        <dbReference type="Proteomes" id="UP000315782"/>
    </source>
</evidence>
<dbReference type="PANTHER" id="PTHR43201:SF5">
    <property type="entry name" value="MEDIUM-CHAIN ACYL-COA LIGASE ACSF2, MITOCHONDRIAL"/>
    <property type="match status" value="1"/>
</dbReference>
<accession>A0A520MEI2</accession>
<evidence type="ECO:0000313" key="5">
    <source>
        <dbReference type="EMBL" id="RZO19591.1"/>
    </source>
</evidence>
<dbReference type="SUPFAM" id="SSF56801">
    <property type="entry name" value="Acetyl-CoA synthetase-like"/>
    <property type="match status" value="1"/>
</dbReference>
<protein>
    <submittedName>
        <fullName evidence="5">Acyl-CoA synthetase</fullName>
    </submittedName>
</protein>
<dbReference type="EMBL" id="SHBI01000033">
    <property type="protein sequence ID" value="RZO19591.1"/>
    <property type="molecule type" value="Genomic_DNA"/>
</dbReference>
<gene>
    <name evidence="5" type="ORF">EVA96_03650</name>
</gene>
<dbReference type="PROSITE" id="PS00455">
    <property type="entry name" value="AMP_BINDING"/>
    <property type="match status" value="1"/>
</dbReference>
<comment type="caution">
    <text evidence="5">The sequence shown here is derived from an EMBL/GenBank/DDBJ whole genome shotgun (WGS) entry which is preliminary data.</text>
</comment>
<dbReference type="InterPro" id="IPR025110">
    <property type="entry name" value="AMP-bd_C"/>
</dbReference>
<evidence type="ECO:0000259" key="4">
    <source>
        <dbReference type="Pfam" id="PF13193"/>
    </source>
</evidence>
<keyword evidence="2" id="KW-0436">Ligase</keyword>
<dbReference type="GO" id="GO:0006631">
    <property type="term" value="P:fatty acid metabolic process"/>
    <property type="evidence" value="ECO:0007669"/>
    <property type="project" value="TreeGrafter"/>
</dbReference>
<feature type="domain" description="AMP-binding enzyme C-terminal" evidence="4">
    <location>
        <begin position="449"/>
        <end position="524"/>
    </location>
</feature>
<comment type="similarity">
    <text evidence="1">Belongs to the ATP-dependent AMP-binding enzyme family.</text>
</comment>
<organism evidence="5 6">
    <name type="scientific">SAR86 cluster bacterium</name>
    <dbReference type="NCBI Taxonomy" id="2030880"/>
    <lineage>
        <taxon>Bacteria</taxon>
        <taxon>Pseudomonadati</taxon>
        <taxon>Pseudomonadota</taxon>
        <taxon>Gammaproteobacteria</taxon>
        <taxon>SAR86 cluster</taxon>
    </lineage>
</organism>
<dbReference type="InterPro" id="IPR020845">
    <property type="entry name" value="AMP-binding_CS"/>
</dbReference>
<dbReference type="Gene3D" id="3.30.300.30">
    <property type="match status" value="1"/>
</dbReference>
<sequence>MNLDFASVWEMISDIIPDNDALICGEDVVSWKQYDERSSKIATALSNAGLSHNSKAGLYLNNSNEYLICQNAIFKVGGVPINVNYRYVEEELIYILENSDSEAIFYHSCYGKRIKKIEKHLPSIKAWIEIPDNTESQFSKSLKYDDLLNDLKPMERIDRDPETVYMLYTGGTTGMPKGVMYKQGEFLVYLFRTLKAMGYDVPEDLDNLEERIISQNQSGEFIKSLVGCPLMHGTGMWLGAFLPLNLGGTVITTPNLGFDANQLWAQVEDKNVTNVVIVGDAFAKPMLDALDIAKSVGKPFDISSLKTIISSGVMWSEGVKNGLLEHHDMQLMDTMGSTEGGMGSSVSTRDNPPKTAKFSINPGVIILTDDGEILEPGSEKIGLIGTSGLVPIGYYKDEAKSAKTFKEINGTRYSFPGDYAQFQPDGTITLLGRGSNCINSAGEKIYPEEVEEAIKRNDEIFDCLVVGIPDEKFGQKVIAVASLIEGKDVSESKLIDSTREFIAGYKLPKKIIIVEHVQRAPNGKADYKWANEIANKV</sequence>
<dbReference type="AlphaFoldDB" id="A0A520MEI2"/>
<dbReference type="InterPro" id="IPR000873">
    <property type="entry name" value="AMP-dep_synth/lig_dom"/>
</dbReference>
<dbReference type="Pfam" id="PF13193">
    <property type="entry name" value="AMP-binding_C"/>
    <property type="match status" value="1"/>
</dbReference>
<dbReference type="InterPro" id="IPR042099">
    <property type="entry name" value="ANL_N_sf"/>
</dbReference>
<dbReference type="PANTHER" id="PTHR43201">
    <property type="entry name" value="ACYL-COA SYNTHETASE"/>
    <property type="match status" value="1"/>
</dbReference>
<evidence type="ECO:0000259" key="3">
    <source>
        <dbReference type="Pfam" id="PF00501"/>
    </source>
</evidence>
<dbReference type="InterPro" id="IPR045851">
    <property type="entry name" value="AMP-bd_C_sf"/>
</dbReference>
<reference evidence="5 6" key="1">
    <citation type="submission" date="2019-02" db="EMBL/GenBank/DDBJ databases">
        <title>Prokaryotic population dynamics and viral predation in marine succession experiment using metagenomics: the confinement effect.</title>
        <authorList>
            <person name="Haro-Moreno J.M."/>
            <person name="Rodriguez-Valera F."/>
            <person name="Lopez-Perez M."/>
        </authorList>
    </citation>
    <scope>NUCLEOTIDE SEQUENCE [LARGE SCALE GENOMIC DNA]</scope>
    <source>
        <strain evidence="5">MED-G163</strain>
    </source>
</reference>
<dbReference type="Pfam" id="PF00501">
    <property type="entry name" value="AMP-binding"/>
    <property type="match status" value="1"/>
</dbReference>
<dbReference type="Proteomes" id="UP000315782">
    <property type="component" value="Unassembled WGS sequence"/>
</dbReference>
<dbReference type="NCBIfam" id="NF005863">
    <property type="entry name" value="PRK07798.1"/>
    <property type="match status" value="1"/>
</dbReference>
<evidence type="ECO:0000256" key="2">
    <source>
        <dbReference type="ARBA" id="ARBA00022598"/>
    </source>
</evidence>
<proteinExistence type="inferred from homology"/>
<dbReference type="GO" id="GO:0031956">
    <property type="term" value="F:medium-chain fatty acid-CoA ligase activity"/>
    <property type="evidence" value="ECO:0007669"/>
    <property type="project" value="TreeGrafter"/>
</dbReference>
<name>A0A520MEI2_9GAMM</name>
<evidence type="ECO:0000256" key="1">
    <source>
        <dbReference type="ARBA" id="ARBA00006432"/>
    </source>
</evidence>
<feature type="domain" description="AMP-dependent synthetase/ligase" evidence="3">
    <location>
        <begin position="17"/>
        <end position="379"/>
    </location>
</feature>